<dbReference type="Proteomes" id="UP001207918">
    <property type="component" value="Unassembled WGS sequence"/>
</dbReference>
<dbReference type="RefSeq" id="WP_265767343.1">
    <property type="nucleotide sequence ID" value="NZ_JAGGJA010000014.1"/>
</dbReference>
<evidence type="ECO:0000313" key="1">
    <source>
        <dbReference type="EMBL" id="MCW9708558.1"/>
    </source>
</evidence>
<protein>
    <submittedName>
        <fullName evidence="1">DUF3078 domain-containing protein</fullName>
    </submittedName>
</protein>
<sequence length="336" mass="38040">MRKYASLFVLIVLILSAVRDVSGQEAIRISKLLEDDEDISIHDISRIDQTVIVADSLEGWDASWVSGLNGAQAAYDNWSQGGTNTISVTASTVFNLMYRKDRFAYALNTNFKYGKARIQDEGTRKTDDRIAINNKFSYLFDNKRWSAFANINFSTQFDKGFNYNVPDGENPELISEIFSPAYFTQVVGIAYTPADYFSAQTGLAMKETIVANDALAERYGLYDSEVSRLIDPFSSGSYGVYTRNPKSFRFEPGYSAAFFFEKDIFKNVHLVSSVETFTNLQRHINRTDINFSNEVVGKINDFMNMSFQFVMIYDEDFSKQVQVKQVLSAGLSVNIL</sequence>
<reference evidence="1 2" key="1">
    <citation type="submission" date="2021-03" db="EMBL/GenBank/DDBJ databases">
        <title>Aliifodinibius sp. nov., a new bacterium isolated from saline soil.</title>
        <authorList>
            <person name="Galisteo C."/>
            <person name="De La Haba R."/>
            <person name="Sanchez-Porro C."/>
            <person name="Ventosa A."/>
        </authorList>
    </citation>
    <scope>NUCLEOTIDE SEQUENCE [LARGE SCALE GENOMIC DNA]</scope>
    <source>
        <strain evidence="1 2">1BSP15-2V2</strain>
    </source>
</reference>
<comment type="caution">
    <text evidence="1">The sequence shown here is derived from an EMBL/GenBank/DDBJ whole genome shotgun (WGS) entry which is preliminary data.</text>
</comment>
<accession>A0ABT3PRR8</accession>
<proteinExistence type="predicted"/>
<dbReference type="InterPro" id="IPR021428">
    <property type="entry name" value="DUF3078"/>
</dbReference>
<dbReference type="Pfam" id="PF11276">
    <property type="entry name" value="DUF3078"/>
    <property type="match status" value="1"/>
</dbReference>
<dbReference type="EMBL" id="JAGGJA010000014">
    <property type="protein sequence ID" value="MCW9708558.1"/>
    <property type="molecule type" value="Genomic_DNA"/>
</dbReference>
<evidence type="ECO:0000313" key="2">
    <source>
        <dbReference type="Proteomes" id="UP001207918"/>
    </source>
</evidence>
<keyword evidence="2" id="KW-1185">Reference proteome</keyword>
<gene>
    <name evidence="1" type="ORF">J6I44_16975</name>
</gene>
<name>A0ABT3PRR8_9BACT</name>
<organism evidence="1 2">
    <name type="scientific">Fodinibius salsisoli</name>
    <dbReference type="NCBI Taxonomy" id="2820877"/>
    <lineage>
        <taxon>Bacteria</taxon>
        <taxon>Pseudomonadati</taxon>
        <taxon>Balneolota</taxon>
        <taxon>Balneolia</taxon>
        <taxon>Balneolales</taxon>
        <taxon>Balneolaceae</taxon>
        <taxon>Fodinibius</taxon>
    </lineage>
</organism>